<feature type="compositionally biased region" description="Basic and acidic residues" evidence="4">
    <location>
        <begin position="385"/>
        <end position="397"/>
    </location>
</feature>
<dbReference type="InterPro" id="IPR017441">
    <property type="entry name" value="Protein_kinase_ATP_BS"/>
</dbReference>
<dbReference type="AlphaFoldDB" id="A0AAD5SXD2"/>
<feature type="non-terminal residue" evidence="6">
    <location>
        <position position="1"/>
    </location>
</feature>
<keyword evidence="2 3" id="KW-0067">ATP-binding</keyword>
<evidence type="ECO:0000256" key="4">
    <source>
        <dbReference type="SAM" id="MobiDB-lite"/>
    </source>
</evidence>
<dbReference type="Pfam" id="PF00069">
    <property type="entry name" value="Pkinase"/>
    <property type="match status" value="2"/>
</dbReference>
<feature type="domain" description="Protein kinase" evidence="5">
    <location>
        <begin position="418"/>
        <end position="684"/>
    </location>
</feature>
<keyword evidence="1 3" id="KW-0547">Nucleotide-binding</keyword>
<dbReference type="GO" id="GO:0005829">
    <property type="term" value="C:cytosol"/>
    <property type="evidence" value="ECO:0007669"/>
    <property type="project" value="TreeGrafter"/>
</dbReference>
<feature type="region of interest" description="Disordered" evidence="4">
    <location>
        <begin position="1"/>
        <end position="72"/>
    </location>
</feature>
<proteinExistence type="predicted"/>
<dbReference type="SMART" id="SM00220">
    <property type="entry name" value="S_TKc"/>
    <property type="match status" value="1"/>
</dbReference>
<dbReference type="Gene3D" id="1.10.510.10">
    <property type="entry name" value="Transferase(Phosphotransferase) domain 1"/>
    <property type="match status" value="1"/>
</dbReference>
<dbReference type="PROSITE" id="PS50011">
    <property type="entry name" value="PROTEIN_KINASE_DOM"/>
    <property type="match status" value="1"/>
</dbReference>
<comment type="caution">
    <text evidence="6">The sequence shown here is derived from an EMBL/GenBank/DDBJ whole genome shotgun (WGS) entry which is preliminary data.</text>
</comment>
<name>A0AAD5SXD2_9FUNG</name>
<dbReference type="SUPFAM" id="SSF56112">
    <property type="entry name" value="Protein kinase-like (PK-like)"/>
    <property type="match status" value="1"/>
</dbReference>
<accession>A0AAD5SXD2</accession>
<dbReference type="GO" id="GO:0035556">
    <property type="term" value="P:intracellular signal transduction"/>
    <property type="evidence" value="ECO:0007669"/>
    <property type="project" value="TreeGrafter"/>
</dbReference>
<evidence type="ECO:0000256" key="1">
    <source>
        <dbReference type="ARBA" id="ARBA00022741"/>
    </source>
</evidence>
<dbReference type="InterPro" id="IPR000719">
    <property type="entry name" value="Prot_kinase_dom"/>
</dbReference>
<evidence type="ECO:0000313" key="6">
    <source>
        <dbReference type="EMBL" id="KAJ3110352.1"/>
    </source>
</evidence>
<dbReference type="GO" id="GO:0004674">
    <property type="term" value="F:protein serine/threonine kinase activity"/>
    <property type="evidence" value="ECO:0007669"/>
    <property type="project" value="TreeGrafter"/>
</dbReference>
<gene>
    <name evidence="6" type="ORF">HK100_003071</name>
</gene>
<feature type="binding site" evidence="3">
    <location>
        <position position="447"/>
    </location>
    <ligand>
        <name>ATP</name>
        <dbReference type="ChEBI" id="CHEBI:30616"/>
    </ligand>
</feature>
<dbReference type="GO" id="GO:0045719">
    <property type="term" value="P:negative regulation of glycogen biosynthetic process"/>
    <property type="evidence" value="ECO:0007669"/>
    <property type="project" value="TreeGrafter"/>
</dbReference>
<feature type="compositionally biased region" description="Polar residues" evidence="4">
    <location>
        <begin position="35"/>
        <end position="50"/>
    </location>
</feature>
<evidence type="ECO:0000313" key="7">
    <source>
        <dbReference type="Proteomes" id="UP001211907"/>
    </source>
</evidence>
<evidence type="ECO:0000259" key="5">
    <source>
        <dbReference type="PROSITE" id="PS50011"/>
    </source>
</evidence>
<organism evidence="6 7">
    <name type="scientific">Physocladia obscura</name>
    <dbReference type="NCBI Taxonomy" id="109957"/>
    <lineage>
        <taxon>Eukaryota</taxon>
        <taxon>Fungi</taxon>
        <taxon>Fungi incertae sedis</taxon>
        <taxon>Chytridiomycota</taxon>
        <taxon>Chytridiomycota incertae sedis</taxon>
        <taxon>Chytridiomycetes</taxon>
        <taxon>Chytridiales</taxon>
        <taxon>Chytriomycetaceae</taxon>
        <taxon>Physocladia</taxon>
    </lineage>
</organism>
<protein>
    <recommendedName>
        <fullName evidence="5">Protein kinase domain-containing protein</fullName>
    </recommendedName>
</protein>
<reference evidence="6" key="1">
    <citation type="submission" date="2020-05" db="EMBL/GenBank/DDBJ databases">
        <title>Phylogenomic resolution of chytrid fungi.</title>
        <authorList>
            <person name="Stajich J.E."/>
            <person name="Amses K."/>
            <person name="Simmons R."/>
            <person name="Seto K."/>
            <person name="Myers J."/>
            <person name="Bonds A."/>
            <person name="Quandt C.A."/>
            <person name="Barry K."/>
            <person name="Liu P."/>
            <person name="Grigoriev I."/>
            <person name="Longcore J.E."/>
            <person name="James T.Y."/>
        </authorList>
    </citation>
    <scope>NUCLEOTIDE SEQUENCE</scope>
    <source>
        <strain evidence="6">JEL0513</strain>
    </source>
</reference>
<dbReference type="GO" id="GO:0005524">
    <property type="term" value="F:ATP binding"/>
    <property type="evidence" value="ECO:0007669"/>
    <property type="project" value="UniProtKB-UniRule"/>
</dbReference>
<feature type="region of interest" description="Disordered" evidence="4">
    <location>
        <begin position="352"/>
        <end position="398"/>
    </location>
</feature>
<dbReference type="InterPro" id="IPR008271">
    <property type="entry name" value="Ser/Thr_kinase_AS"/>
</dbReference>
<sequence>MSSRSDTAKLASFTDHVATSPTTALITKNDLPISITPTSRVDSEETIQNDPNEKLSRANTSSSSLSRTAKHPKQISLNNDLITIQSNKLADRSKTQQNIPKRETGAIAGRGGSIGLLGSKNMSSKFGSIVTTAKAGFQNIESDSSKLEEKLSTLTLFNETAPPVYKQSSLLQLYDAQPVPPPIKIKKSLYAFPQLQFSRPSTSEKITVSTDQPESSNNNIGNGTIKNAFEIESPKKSPQRSNSVTSQRLNKWRASATDFFAGLVKKRGHSVSTCEGPDEDTGGEAVEEILKPSTAAVAAVTKNKASKTVARVRGTAIAVVESAHRVGERLVSAGKNQYQRAATALMKPAAQSSFGRLPTPPAQQQQDQQQDRISIESARPGILSLKEREEEERESRSADMTAFINGSKKLPPEFSENYKLGEILGDGAFGFVISAISLKDEIEVAVKFISRNKIPRELWVKDVTSPLKEIPIEISILQQIKHPNIIRYINHIVESTKYILLITELHGSEWKPQVTPSNVVEIPQFKIGSSNSQEKQIRRRTSCDLFECIDAHRRIPEKLAKKIFAQIALAVEYLHSQGLVHRDLKDENIVIDKNYDIKIIDFGSVAQIPTDVRDYFTKFNGTLHFASPEVSNGFPYRGPEAEMWAMGVLLYTIVYGENPYHTREDILRGDCNCPANLESDSQPE</sequence>
<evidence type="ECO:0000256" key="3">
    <source>
        <dbReference type="PROSITE-ProRule" id="PRU10141"/>
    </source>
</evidence>
<dbReference type="EMBL" id="JADGJH010001740">
    <property type="protein sequence ID" value="KAJ3110352.1"/>
    <property type="molecule type" value="Genomic_DNA"/>
</dbReference>
<dbReference type="PANTHER" id="PTHR24346:SF72">
    <property type="entry name" value="CAMK PROTEIN KINASE"/>
    <property type="match status" value="1"/>
</dbReference>
<dbReference type="Proteomes" id="UP001211907">
    <property type="component" value="Unassembled WGS sequence"/>
</dbReference>
<dbReference type="PROSITE" id="PS00107">
    <property type="entry name" value="PROTEIN_KINASE_ATP"/>
    <property type="match status" value="1"/>
</dbReference>
<feature type="region of interest" description="Disordered" evidence="4">
    <location>
        <begin position="203"/>
        <end position="224"/>
    </location>
</feature>
<dbReference type="InterPro" id="IPR011009">
    <property type="entry name" value="Kinase-like_dom_sf"/>
</dbReference>
<dbReference type="Gene3D" id="3.30.200.20">
    <property type="entry name" value="Phosphorylase Kinase, domain 1"/>
    <property type="match status" value="1"/>
</dbReference>
<dbReference type="PROSITE" id="PS00108">
    <property type="entry name" value="PROTEIN_KINASE_ST"/>
    <property type="match status" value="1"/>
</dbReference>
<feature type="compositionally biased region" description="Polar residues" evidence="4">
    <location>
        <begin position="17"/>
        <end position="26"/>
    </location>
</feature>
<dbReference type="PANTHER" id="PTHR24346">
    <property type="entry name" value="MAP/MICROTUBULE AFFINITY-REGULATING KINASE"/>
    <property type="match status" value="1"/>
</dbReference>
<keyword evidence="7" id="KW-1185">Reference proteome</keyword>
<evidence type="ECO:0000256" key="2">
    <source>
        <dbReference type="ARBA" id="ARBA00022840"/>
    </source>
</evidence>
<feature type="compositionally biased region" description="Low complexity" evidence="4">
    <location>
        <begin position="57"/>
        <end position="67"/>
    </location>
</feature>
<dbReference type="GO" id="GO:0005634">
    <property type="term" value="C:nucleus"/>
    <property type="evidence" value="ECO:0007669"/>
    <property type="project" value="TreeGrafter"/>
</dbReference>